<accession>F0WKV2</accession>
<reference evidence="1" key="1">
    <citation type="journal article" date="2011" name="PLoS Biol.">
        <title>Gene gain and loss during evolution of obligate parasitism in the white rust pathogen of Arabidopsis thaliana.</title>
        <authorList>
            <person name="Kemen E."/>
            <person name="Gardiner A."/>
            <person name="Schultz-Larsen T."/>
            <person name="Kemen A.C."/>
            <person name="Balmuth A.L."/>
            <person name="Robert-Seilaniantz A."/>
            <person name="Bailey K."/>
            <person name="Holub E."/>
            <person name="Studholme D.J."/>
            <person name="Maclean D."/>
            <person name="Jones J.D."/>
        </authorList>
    </citation>
    <scope>NUCLEOTIDE SEQUENCE</scope>
</reference>
<dbReference type="EMBL" id="FR824182">
    <property type="protein sequence ID" value="CCA21909.1"/>
    <property type="molecule type" value="Genomic_DNA"/>
</dbReference>
<protein>
    <submittedName>
        <fullName evidence="1">AlNc14C137G7141 protein</fullName>
    </submittedName>
</protein>
<name>F0WKV2_9STRA</name>
<reference evidence="1" key="2">
    <citation type="submission" date="2011-02" db="EMBL/GenBank/DDBJ databases">
        <authorList>
            <person name="MacLean D."/>
        </authorList>
    </citation>
    <scope>NUCLEOTIDE SEQUENCE</scope>
</reference>
<sequence>MLPSCFHKVLAMSAYEVAYEQNGRKASHSISLTASIASDAVVERPVSLCNGTLYSFDNLLKCEGTVP</sequence>
<dbReference type="AlphaFoldDB" id="F0WKV2"/>
<proteinExistence type="predicted"/>
<evidence type="ECO:0000313" key="1">
    <source>
        <dbReference type="EMBL" id="CCA21909.1"/>
    </source>
</evidence>
<dbReference type="HOGENOM" id="CLU_2817773_0_0_1"/>
<organism evidence="1">
    <name type="scientific">Albugo laibachii Nc14</name>
    <dbReference type="NCBI Taxonomy" id="890382"/>
    <lineage>
        <taxon>Eukaryota</taxon>
        <taxon>Sar</taxon>
        <taxon>Stramenopiles</taxon>
        <taxon>Oomycota</taxon>
        <taxon>Peronosporomycetes</taxon>
        <taxon>Albuginales</taxon>
        <taxon>Albuginaceae</taxon>
        <taxon>Albugo</taxon>
    </lineage>
</organism>
<gene>
    <name evidence="1" type="primary">AlNc14C137G7141</name>
    <name evidence="1" type="ORF">ALNC14_080520</name>
</gene>